<evidence type="ECO:0000256" key="5">
    <source>
        <dbReference type="RuleBase" id="RU362067"/>
    </source>
</evidence>
<evidence type="ECO:0000256" key="6">
    <source>
        <dbReference type="SAM" id="SignalP"/>
    </source>
</evidence>
<organism evidence="8 9">
    <name type="scientific">Paraconiothyrium brasiliense</name>
    <dbReference type="NCBI Taxonomy" id="300254"/>
    <lineage>
        <taxon>Eukaryota</taxon>
        <taxon>Fungi</taxon>
        <taxon>Dikarya</taxon>
        <taxon>Ascomycota</taxon>
        <taxon>Pezizomycotina</taxon>
        <taxon>Dothideomycetes</taxon>
        <taxon>Pleosporomycetidae</taxon>
        <taxon>Pleosporales</taxon>
        <taxon>Massarineae</taxon>
        <taxon>Didymosphaeriaceae</taxon>
        <taxon>Paraconiothyrium</taxon>
    </lineage>
</organism>
<dbReference type="Gene3D" id="3.50.50.60">
    <property type="entry name" value="FAD/NAD(P)-binding domain"/>
    <property type="match status" value="1"/>
</dbReference>
<sequence length="480" mass="51809">MLCTCKLLVHFLFLQLSLGTRPPPTVDVAVVGAGLTGLSAARKLLDAGKTVTIFEARDRVGGRVLNRKLKNGGVTELGAAFVGPTQDNVLALASELGLRTFKEYNSGTNLAYFGDRRIEFPSTSTIPPLDEVTMNEIGTLIFELDKLAATIDVANPWDHPNATTLDSVTLRDAAHSIVTTRDGRDVFELAVETIWSTESDQLSYLYALAYIAGAGNETSLGTFERLISVDGGGQESRIEGGTGLLPNGLADEIGREKILFSNPVQSITRQTSGKYLVQGSRKSFTASRVIVAMSPPLAGRIAYSPPVSAKRAQLMRRMFIGSIGKANAIYKTPFWRDAGFTGQVIDTVGTVRANYDDSDEVASYGAILGFIQADQMKALDNATEDEIQDLVGRDYVRYFGQQAADVEEWAIFRWDKEEYSGGGPTALAGTGTFQRYGAALKRADGGIHWAGTEASDYWPGYMNGAIRSGERAADEILRGG</sequence>
<dbReference type="PANTHER" id="PTHR43563">
    <property type="entry name" value="AMINE OXIDASE"/>
    <property type="match status" value="1"/>
</dbReference>
<dbReference type="SUPFAM" id="SSF51905">
    <property type="entry name" value="FAD/NAD(P)-binding domain"/>
    <property type="match status" value="1"/>
</dbReference>
<evidence type="ECO:0000256" key="4">
    <source>
        <dbReference type="ARBA" id="ARBA00048448"/>
    </source>
</evidence>
<dbReference type="InterPro" id="IPR050703">
    <property type="entry name" value="Flavin_MAO"/>
</dbReference>
<dbReference type="InterPro" id="IPR036188">
    <property type="entry name" value="FAD/NAD-bd_sf"/>
</dbReference>
<keyword evidence="5" id="KW-0274">FAD</keyword>
<keyword evidence="3 5" id="KW-0560">Oxidoreductase</keyword>
<feature type="chain" id="PRO_5045044944" description="Amine oxidase" evidence="6">
    <location>
        <begin position="20"/>
        <end position="480"/>
    </location>
</feature>
<evidence type="ECO:0000256" key="3">
    <source>
        <dbReference type="ARBA" id="ARBA00023002"/>
    </source>
</evidence>
<dbReference type="PANTHER" id="PTHR43563:SF14">
    <property type="entry name" value="AMINE OXIDASE"/>
    <property type="match status" value="1"/>
</dbReference>
<feature type="domain" description="Amine oxidase" evidence="7">
    <location>
        <begin position="35"/>
        <end position="477"/>
    </location>
</feature>
<dbReference type="PRINTS" id="PR00757">
    <property type="entry name" value="AMINEOXDASEF"/>
</dbReference>
<evidence type="ECO:0000313" key="8">
    <source>
        <dbReference type="EMBL" id="KAL1606167.1"/>
    </source>
</evidence>
<comment type="similarity">
    <text evidence="2 5">Belongs to the flavin monoamine oxidase family.</text>
</comment>
<dbReference type="SUPFAM" id="SSF54373">
    <property type="entry name" value="FAD-linked reductases, C-terminal domain"/>
    <property type="match status" value="1"/>
</dbReference>
<dbReference type="InterPro" id="IPR002937">
    <property type="entry name" value="Amino_oxidase"/>
</dbReference>
<dbReference type="Gene3D" id="1.10.405.10">
    <property type="entry name" value="Guanine Nucleotide Dissociation Inhibitor, domain 1"/>
    <property type="match status" value="1"/>
</dbReference>
<gene>
    <name evidence="8" type="ORF">SLS60_003568</name>
</gene>
<dbReference type="Proteomes" id="UP001521785">
    <property type="component" value="Unassembled WGS sequence"/>
</dbReference>
<comment type="caution">
    <text evidence="8">The sequence shown here is derived from an EMBL/GenBank/DDBJ whole genome shotgun (WGS) entry which is preliminary data.</text>
</comment>
<comment type="catalytic activity">
    <reaction evidence="4">
        <text>a secondary aliphatic amine + O2 + H2O = a primary amine + an aldehyde + H2O2</text>
        <dbReference type="Rhea" id="RHEA:26414"/>
        <dbReference type="ChEBI" id="CHEBI:15377"/>
        <dbReference type="ChEBI" id="CHEBI:15379"/>
        <dbReference type="ChEBI" id="CHEBI:16240"/>
        <dbReference type="ChEBI" id="CHEBI:17478"/>
        <dbReference type="ChEBI" id="CHEBI:58855"/>
        <dbReference type="ChEBI" id="CHEBI:65296"/>
        <dbReference type="EC" id="1.4.3.4"/>
    </reaction>
</comment>
<reference evidence="8 9" key="1">
    <citation type="submission" date="2024-02" db="EMBL/GenBank/DDBJ databases">
        <title>De novo assembly and annotation of 12 fungi associated with fruit tree decline syndrome in Ontario, Canada.</title>
        <authorList>
            <person name="Sulman M."/>
            <person name="Ellouze W."/>
            <person name="Ilyukhin E."/>
        </authorList>
    </citation>
    <scope>NUCLEOTIDE SEQUENCE [LARGE SCALE GENOMIC DNA]</scope>
    <source>
        <strain evidence="8 9">M42-189</strain>
    </source>
</reference>
<proteinExistence type="inferred from homology"/>
<feature type="signal peptide" evidence="6">
    <location>
        <begin position="1"/>
        <end position="19"/>
    </location>
</feature>
<name>A0ABR3RNZ3_9PLEO</name>
<accession>A0ABR3RNZ3</accession>
<dbReference type="Gene3D" id="3.90.660.10">
    <property type="match status" value="1"/>
</dbReference>
<keyword evidence="6" id="KW-0732">Signal</keyword>
<protein>
    <recommendedName>
        <fullName evidence="5">Amine oxidase</fullName>
        <ecNumber evidence="5">1.4.3.-</ecNumber>
    </recommendedName>
</protein>
<evidence type="ECO:0000313" key="9">
    <source>
        <dbReference type="Proteomes" id="UP001521785"/>
    </source>
</evidence>
<evidence type="ECO:0000259" key="7">
    <source>
        <dbReference type="Pfam" id="PF01593"/>
    </source>
</evidence>
<keyword evidence="5" id="KW-0285">Flavoprotein</keyword>
<dbReference type="Pfam" id="PF01593">
    <property type="entry name" value="Amino_oxidase"/>
    <property type="match status" value="1"/>
</dbReference>
<dbReference type="EMBL" id="JAKJXO020000004">
    <property type="protein sequence ID" value="KAL1606167.1"/>
    <property type="molecule type" value="Genomic_DNA"/>
</dbReference>
<evidence type="ECO:0000256" key="1">
    <source>
        <dbReference type="ARBA" id="ARBA00001974"/>
    </source>
</evidence>
<dbReference type="InterPro" id="IPR001613">
    <property type="entry name" value="Flavin_amine_oxidase"/>
</dbReference>
<evidence type="ECO:0000256" key="2">
    <source>
        <dbReference type="ARBA" id="ARBA00005995"/>
    </source>
</evidence>
<dbReference type="EC" id="1.4.3.-" evidence="5"/>
<comment type="cofactor">
    <cofactor evidence="1 5">
        <name>FAD</name>
        <dbReference type="ChEBI" id="CHEBI:57692"/>
    </cofactor>
</comment>
<keyword evidence="9" id="KW-1185">Reference proteome</keyword>